<sequence>MNEIKVKGGSKMKSEDYVRYLTEQFVRYLETPREERKKARLEHKEDRPPIRAQLFGQIPDAIESYAAQIKKKIKKRSH</sequence>
<protein>
    <recommendedName>
        <fullName evidence="3">YqzE family protein</fullName>
    </recommendedName>
</protein>
<dbReference type="EMBL" id="JAFBEV010000005">
    <property type="protein sequence ID" value="MBM7657303.1"/>
    <property type="molecule type" value="Genomic_DNA"/>
</dbReference>
<evidence type="ECO:0000313" key="2">
    <source>
        <dbReference type="Proteomes" id="UP000823201"/>
    </source>
</evidence>
<evidence type="ECO:0008006" key="3">
    <source>
        <dbReference type="Google" id="ProtNLM"/>
    </source>
</evidence>
<dbReference type="Proteomes" id="UP000823201">
    <property type="component" value="Unassembled WGS sequence"/>
</dbReference>
<dbReference type="InterPro" id="IPR025622">
    <property type="entry name" value="YqzE"/>
</dbReference>
<keyword evidence="2" id="KW-1185">Reference proteome</keyword>
<dbReference type="Pfam" id="PF14038">
    <property type="entry name" value="YqzE"/>
    <property type="match status" value="1"/>
</dbReference>
<comment type="caution">
    <text evidence="1">The sequence shown here is derived from an EMBL/GenBank/DDBJ whole genome shotgun (WGS) entry which is preliminary data.</text>
</comment>
<gene>
    <name evidence="1" type="ORF">JOC27_000746</name>
</gene>
<name>A0ABS2Q6A0_9BACL</name>
<reference evidence="1 2" key="1">
    <citation type="submission" date="2021-01" db="EMBL/GenBank/DDBJ databases">
        <title>Genomic Encyclopedia of Type Strains, Phase IV (KMG-IV): sequencing the most valuable type-strain genomes for metagenomic binning, comparative biology and taxonomic classification.</title>
        <authorList>
            <person name="Goeker M."/>
        </authorList>
    </citation>
    <scope>NUCLEOTIDE SEQUENCE [LARGE SCALE GENOMIC DNA]</scope>
    <source>
        <strain evidence="1 2">DSM 100968</strain>
    </source>
</reference>
<evidence type="ECO:0000313" key="1">
    <source>
        <dbReference type="EMBL" id="MBM7657303.1"/>
    </source>
</evidence>
<accession>A0ABS2Q6A0</accession>
<organism evidence="1 2">
    <name type="scientific">Sporolactobacillus spathodeae</name>
    <dbReference type="NCBI Taxonomy" id="1465502"/>
    <lineage>
        <taxon>Bacteria</taxon>
        <taxon>Bacillati</taxon>
        <taxon>Bacillota</taxon>
        <taxon>Bacilli</taxon>
        <taxon>Bacillales</taxon>
        <taxon>Sporolactobacillaceae</taxon>
        <taxon>Sporolactobacillus</taxon>
    </lineage>
</organism>
<proteinExistence type="predicted"/>